<name>A0A9P4PUI0_9PLEO</name>
<organism evidence="2 3">
    <name type="scientific">Karstenula rhodostoma CBS 690.94</name>
    <dbReference type="NCBI Taxonomy" id="1392251"/>
    <lineage>
        <taxon>Eukaryota</taxon>
        <taxon>Fungi</taxon>
        <taxon>Dikarya</taxon>
        <taxon>Ascomycota</taxon>
        <taxon>Pezizomycotina</taxon>
        <taxon>Dothideomycetes</taxon>
        <taxon>Pleosporomycetidae</taxon>
        <taxon>Pleosporales</taxon>
        <taxon>Massarineae</taxon>
        <taxon>Didymosphaeriaceae</taxon>
        <taxon>Karstenula</taxon>
    </lineage>
</organism>
<feature type="coiled-coil region" evidence="1">
    <location>
        <begin position="42"/>
        <end position="76"/>
    </location>
</feature>
<keyword evidence="3" id="KW-1185">Reference proteome</keyword>
<dbReference type="Proteomes" id="UP000799764">
    <property type="component" value="Unassembled WGS sequence"/>
</dbReference>
<accession>A0A9P4PUI0</accession>
<protein>
    <submittedName>
        <fullName evidence="2">Uncharacterized protein</fullName>
    </submittedName>
</protein>
<dbReference type="AlphaFoldDB" id="A0A9P4PUI0"/>
<evidence type="ECO:0000313" key="2">
    <source>
        <dbReference type="EMBL" id="KAF2450447.1"/>
    </source>
</evidence>
<evidence type="ECO:0000313" key="3">
    <source>
        <dbReference type="Proteomes" id="UP000799764"/>
    </source>
</evidence>
<proteinExistence type="predicted"/>
<evidence type="ECO:0000256" key="1">
    <source>
        <dbReference type="SAM" id="Coils"/>
    </source>
</evidence>
<reference evidence="2" key="1">
    <citation type="journal article" date="2020" name="Stud. Mycol.">
        <title>101 Dothideomycetes genomes: a test case for predicting lifestyles and emergence of pathogens.</title>
        <authorList>
            <person name="Haridas S."/>
            <person name="Albert R."/>
            <person name="Binder M."/>
            <person name="Bloem J."/>
            <person name="Labutti K."/>
            <person name="Salamov A."/>
            <person name="Andreopoulos B."/>
            <person name="Baker S."/>
            <person name="Barry K."/>
            <person name="Bills G."/>
            <person name="Bluhm B."/>
            <person name="Cannon C."/>
            <person name="Castanera R."/>
            <person name="Culley D."/>
            <person name="Daum C."/>
            <person name="Ezra D."/>
            <person name="Gonzalez J."/>
            <person name="Henrissat B."/>
            <person name="Kuo A."/>
            <person name="Liang C."/>
            <person name="Lipzen A."/>
            <person name="Lutzoni F."/>
            <person name="Magnuson J."/>
            <person name="Mondo S."/>
            <person name="Nolan M."/>
            <person name="Ohm R."/>
            <person name="Pangilinan J."/>
            <person name="Park H.-J."/>
            <person name="Ramirez L."/>
            <person name="Alfaro M."/>
            <person name="Sun H."/>
            <person name="Tritt A."/>
            <person name="Yoshinaga Y."/>
            <person name="Zwiers L.-H."/>
            <person name="Turgeon B."/>
            <person name="Goodwin S."/>
            <person name="Spatafora J."/>
            <person name="Crous P."/>
            <person name="Grigoriev I."/>
        </authorList>
    </citation>
    <scope>NUCLEOTIDE SEQUENCE</scope>
    <source>
        <strain evidence="2">CBS 690.94</strain>
    </source>
</reference>
<dbReference type="EMBL" id="MU001493">
    <property type="protein sequence ID" value="KAF2450447.1"/>
    <property type="molecule type" value="Genomic_DNA"/>
</dbReference>
<keyword evidence="1" id="KW-0175">Coiled coil</keyword>
<dbReference type="OrthoDB" id="5076612at2759"/>
<sequence length="405" mass="45080">MATILGFSVKVILEKAGLAVLSAAASFVVKKGTDAGQGGSDTEKIRNDIAKVSKDIKSLQNDVRALSEQLTDVLIQLRKDQLRIFCVDIHTTHTSLLDTVTTLFECLEQPETPENMQKIQEVDTRLKELLHNAYNAVPVWLDQIHGFMNERGSSGFLHTAAQRALDQSADFLAYYGKMKTLTLTYWLSVAEGIAILELAAEYPGAHFSEGRKTIARQQEQLEKQEDALRAAIGGNCYDLAAAIFHSPQDPVAVRWKVWGEHVRSVGGTGSSDYAQIYKGPTVPTWFIKARTSLANFDVTIGKKYTVHLSYENGKGIYVKASQYGTGLDDDHTLNSWYIKPYEAGSDLFVIQFQSNWSRDAFDGVFLDTRKSGSSWCLLNMNTRPVRGNNPGGLFELPMLTREERI</sequence>
<comment type="caution">
    <text evidence="2">The sequence shown here is derived from an EMBL/GenBank/DDBJ whole genome shotgun (WGS) entry which is preliminary data.</text>
</comment>
<gene>
    <name evidence="2" type="ORF">P171DRAFT_426826</name>
</gene>